<evidence type="ECO:0000256" key="4">
    <source>
        <dbReference type="ARBA" id="ARBA00022452"/>
    </source>
</evidence>
<proteinExistence type="inferred from homology"/>
<evidence type="ECO:0000313" key="9">
    <source>
        <dbReference type="Proteomes" id="UP000198424"/>
    </source>
</evidence>
<dbReference type="InterPro" id="IPR051906">
    <property type="entry name" value="TolC-like"/>
</dbReference>
<dbReference type="Pfam" id="PF02321">
    <property type="entry name" value="OEP"/>
    <property type="match status" value="2"/>
</dbReference>
<keyword evidence="7" id="KW-0998">Cell outer membrane</keyword>
<evidence type="ECO:0008006" key="10">
    <source>
        <dbReference type="Google" id="ProtNLM"/>
    </source>
</evidence>
<dbReference type="SUPFAM" id="SSF56954">
    <property type="entry name" value="Outer membrane efflux proteins (OEP)"/>
    <property type="match status" value="1"/>
</dbReference>
<keyword evidence="9" id="KW-1185">Reference proteome</keyword>
<dbReference type="PANTHER" id="PTHR30026:SF20">
    <property type="entry name" value="OUTER MEMBRANE PROTEIN TOLC"/>
    <property type="match status" value="1"/>
</dbReference>
<protein>
    <recommendedName>
        <fullName evidence="10">Transporter</fullName>
    </recommendedName>
</protein>
<dbReference type="PANTHER" id="PTHR30026">
    <property type="entry name" value="OUTER MEMBRANE PROTEIN TOLC"/>
    <property type="match status" value="1"/>
</dbReference>
<evidence type="ECO:0000256" key="1">
    <source>
        <dbReference type="ARBA" id="ARBA00004442"/>
    </source>
</evidence>
<evidence type="ECO:0000256" key="3">
    <source>
        <dbReference type="ARBA" id="ARBA00022448"/>
    </source>
</evidence>
<comment type="subcellular location">
    <subcellularLocation>
        <location evidence="1">Cell outer membrane</location>
    </subcellularLocation>
</comment>
<dbReference type="InterPro" id="IPR003423">
    <property type="entry name" value="OMP_efflux"/>
</dbReference>
<keyword evidence="6" id="KW-0472">Membrane</keyword>
<comment type="similarity">
    <text evidence="2">Belongs to the outer membrane factor (OMF) (TC 1.B.17) family.</text>
</comment>
<keyword evidence="5" id="KW-0812">Transmembrane</keyword>
<keyword evidence="4" id="KW-1134">Transmembrane beta strand</keyword>
<accession>A0ABX4CMY5</accession>
<sequence>MSKCIEHAQINNLSIKQDELDARAAKMIYQSSKYSHIPSLNLSSNYGTSFGRSINPTTNQFENTKFSSLGLSAGSSVLLFGWFQKRYAIQSNELKYKIAQESMEQLKNDLLLNVATAYLRALLAKEQITNVLYQIEISTDNQTRIEKLTTAGRSNILELSQAKTQFYNDKGIYLEALLNYEQSLIDLKVILNIDLQQKIVPVPNLNESVFLSVEEIDPEAIYNSALTYIHSIKSSTYNVQVAEKDIQLTKAKELPQLSLNFSSGTNYSSSYYEVLPSGDRQLISFGKQFNNNLSHFVGLGLNIPIFNNFSSRDAIRSAKIGLEKARITDEENRQKLKQEIYKSCIEYKRTLQQYNSSLSALENAGIALKAATIRQEKGFISYFEYLTEKNNFLKIQNETTALKYELQFKKITVEYFQGKFVI</sequence>
<dbReference type="Proteomes" id="UP000198424">
    <property type="component" value="Unassembled WGS sequence"/>
</dbReference>
<evidence type="ECO:0000256" key="2">
    <source>
        <dbReference type="ARBA" id="ARBA00007613"/>
    </source>
</evidence>
<name>A0ABX4CMY5_FLAHY</name>
<evidence type="ECO:0000256" key="7">
    <source>
        <dbReference type="ARBA" id="ARBA00023237"/>
    </source>
</evidence>
<reference evidence="8 9" key="1">
    <citation type="submission" date="2016-11" db="EMBL/GenBank/DDBJ databases">
        <title>Whole genomes of Flavobacteriaceae.</title>
        <authorList>
            <person name="Stine C."/>
            <person name="Li C."/>
            <person name="Tadesse D."/>
        </authorList>
    </citation>
    <scope>NUCLEOTIDE SEQUENCE [LARGE SCALE GENOMIC DNA]</scope>
    <source>
        <strain evidence="8 9">ATCC 29551</strain>
    </source>
</reference>
<organism evidence="8 9">
    <name type="scientific">Flavobacterium hydatis</name>
    <name type="common">Cytophaga aquatilis</name>
    <dbReference type="NCBI Taxonomy" id="991"/>
    <lineage>
        <taxon>Bacteria</taxon>
        <taxon>Pseudomonadati</taxon>
        <taxon>Bacteroidota</taxon>
        <taxon>Flavobacteriia</taxon>
        <taxon>Flavobacteriales</taxon>
        <taxon>Flavobacteriaceae</taxon>
        <taxon>Flavobacterium</taxon>
    </lineage>
</organism>
<dbReference type="Gene3D" id="1.20.1600.10">
    <property type="entry name" value="Outer membrane efflux proteins (OEP)"/>
    <property type="match status" value="1"/>
</dbReference>
<evidence type="ECO:0000256" key="5">
    <source>
        <dbReference type="ARBA" id="ARBA00022692"/>
    </source>
</evidence>
<keyword evidence="3" id="KW-0813">Transport</keyword>
<dbReference type="EMBL" id="MUGY01000002">
    <property type="protein sequence ID" value="OXA97826.1"/>
    <property type="molecule type" value="Genomic_DNA"/>
</dbReference>
<evidence type="ECO:0000256" key="6">
    <source>
        <dbReference type="ARBA" id="ARBA00023136"/>
    </source>
</evidence>
<comment type="caution">
    <text evidence="8">The sequence shown here is derived from an EMBL/GenBank/DDBJ whole genome shotgun (WGS) entry which is preliminary data.</text>
</comment>
<gene>
    <name evidence="8" type="ORF">B0A62_02935</name>
</gene>
<evidence type="ECO:0000313" key="8">
    <source>
        <dbReference type="EMBL" id="OXA97826.1"/>
    </source>
</evidence>